<dbReference type="InterPro" id="IPR002559">
    <property type="entry name" value="Transposase_11"/>
</dbReference>
<dbReference type="RefSeq" id="WP_142836211.1">
    <property type="nucleotide sequence ID" value="NZ_VFSV01000069.1"/>
</dbReference>
<evidence type="ECO:0000256" key="1">
    <source>
        <dbReference type="SAM" id="MobiDB-lite"/>
    </source>
</evidence>
<keyword evidence="4" id="KW-1185">Reference proteome</keyword>
<protein>
    <submittedName>
        <fullName evidence="3">Transposase</fullName>
    </submittedName>
</protein>
<dbReference type="GO" id="GO:0006313">
    <property type="term" value="P:DNA transposition"/>
    <property type="evidence" value="ECO:0007669"/>
    <property type="project" value="InterPro"/>
</dbReference>
<proteinExistence type="predicted"/>
<feature type="domain" description="Transposase IS4-like" evidence="2">
    <location>
        <begin position="5"/>
        <end position="74"/>
    </location>
</feature>
<dbReference type="OrthoDB" id="8451553at2"/>
<evidence type="ECO:0000313" key="3">
    <source>
        <dbReference type="EMBL" id="TRD14608.1"/>
    </source>
</evidence>
<dbReference type="AlphaFoldDB" id="A0A547PKD3"/>
<dbReference type="Pfam" id="PF01609">
    <property type="entry name" value="DDE_Tnp_1"/>
    <property type="match status" value="1"/>
</dbReference>
<dbReference type="GO" id="GO:0004803">
    <property type="term" value="F:transposase activity"/>
    <property type="evidence" value="ECO:0007669"/>
    <property type="project" value="InterPro"/>
</dbReference>
<evidence type="ECO:0000259" key="2">
    <source>
        <dbReference type="Pfam" id="PF01609"/>
    </source>
</evidence>
<reference evidence="3 4" key="1">
    <citation type="submission" date="2019-06" db="EMBL/GenBank/DDBJ databases">
        <title>Paenimaribius caenipelagi gen. nov., sp. nov., isolated from a tidal flat.</title>
        <authorList>
            <person name="Yoon J.-H."/>
        </authorList>
    </citation>
    <scope>NUCLEOTIDE SEQUENCE [LARGE SCALE GENOMIC DNA]</scope>
    <source>
        <strain evidence="3 4">JBTF-M29</strain>
    </source>
</reference>
<accession>A0A547PKD3</accession>
<dbReference type="EMBL" id="VFSV01000069">
    <property type="protein sequence ID" value="TRD14608.1"/>
    <property type="molecule type" value="Genomic_DNA"/>
</dbReference>
<organism evidence="3 4">
    <name type="scientific">Palleronia caenipelagi</name>
    <dbReference type="NCBI Taxonomy" id="2489174"/>
    <lineage>
        <taxon>Bacteria</taxon>
        <taxon>Pseudomonadati</taxon>
        <taxon>Pseudomonadota</taxon>
        <taxon>Alphaproteobacteria</taxon>
        <taxon>Rhodobacterales</taxon>
        <taxon>Roseobacteraceae</taxon>
        <taxon>Palleronia</taxon>
    </lineage>
</organism>
<comment type="caution">
    <text evidence="3">The sequence shown here is derived from an EMBL/GenBank/DDBJ whole genome shotgun (WGS) entry which is preliminary data.</text>
</comment>
<feature type="region of interest" description="Disordered" evidence="1">
    <location>
        <begin position="1"/>
        <end position="26"/>
    </location>
</feature>
<name>A0A547PKD3_9RHOB</name>
<dbReference type="Proteomes" id="UP000318590">
    <property type="component" value="Unassembled WGS sequence"/>
</dbReference>
<dbReference type="GO" id="GO:0003677">
    <property type="term" value="F:DNA binding"/>
    <property type="evidence" value="ECO:0007669"/>
    <property type="project" value="InterPro"/>
</dbReference>
<evidence type="ECO:0000313" key="4">
    <source>
        <dbReference type="Proteomes" id="UP000318590"/>
    </source>
</evidence>
<sequence>MSEKHGLPKARKTRRKLDIGLDPESGHIVTSSLTTEHVGDPGGLPELLAQVAEVVCRSLGDGAYDGAPPAATIQEAFGPDVEVIIPPGLRPFEAE</sequence>
<gene>
    <name evidence="3" type="ORF">FEV53_18665</name>
</gene>